<dbReference type="AlphaFoldDB" id="A0A0A9BCC1"/>
<proteinExistence type="predicted"/>
<protein>
    <submittedName>
        <fullName evidence="1">Uncharacterized protein</fullName>
    </submittedName>
</protein>
<reference evidence="1" key="2">
    <citation type="journal article" date="2015" name="Data Brief">
        <title>Shoot transcriptome of the giant reed, Arundo donax.</title>
        <authorList>
            <person name="Barrero R.A."/>
            <person name="Guerrero F.D."/>
            <person name="Moolhuijzen P."/>
            <person name="Goolsby J.A."/>
            <person name="Tidwell J."/>
            <person name="Bellgard S.E."/>
            <person name="Bellgard M.I."/>
        </authorList>
    </citation>
    <scope>NUCLEOTIDE SEQUENCE</scope>
    <source>
        <tissue evidence="1">Shoot tissue taken approximately 20 cm above the soil surface</tissue>
    </source>
</reference>
<organism evidence="1">
    <name type="scientific">Arundo donax</name>
    <name type="common">Giant reed</name>
    <name type="synonym">Donax arundinaceus</name>
    <dbReference type="NCBI Taxonomy" id="35708"/>
    <lineage>
        <taxon>Eukaryota</taxon>
        <taxon>Viridiplantae</taxon>
        <taxon>Streptophyta</taxon>
        <taxon>Embryophyta</taxon>
        <taxon>Tracheophyta</taxon>
        <taxon>Spermatophyta</taxon>
        <taxon>Magnoliopsida</taxon>
        <taxon>Liliopsida</taxon>
        <taxon>Poales</taxon>
        <taxon>Poaceae</taxon>
        <taxon>PACMAD clade</taxon>
        <taxon>Arundinoideae</taxon>
        <taxon>Arundineae</taxon>
        <taxon>Arundo</taxon>
    </lineage>
</organism>
<dbReference type="EMBL" id="GBRH01240943">
    <property type="protein sequence ID" value="JAD56952.1"/>
    <property type="molecule type" value="Transcribed_RNA"/>
</dbReference>
<evidence type="ECO:0000313" key="1">
    <source>
        <dbReference type="EMBL" id="JAD56952.1"/>
    </source>
</evidence>
<sequence>MCSELVCSQVEGDVFLPPLLSVECWLPNSAWLRPRSTSIRTVKFGAFSTGINWQASERAPGGCHALVFAPSAMAAWQ</sequence>
<name>A0A0A9BCC1_ARUDO</name>
<accession>A0A0A9BCC1</accession>
<reference evidence="1" key="1">
    <citation type="submission" date="2014-09" db="EMBL/GenBank/DDBJ databases">
        <authorList>
            <person name="Magalhaes I.L.F."/>
            <person name="Oliveira U."/>
            <person name="Santos F.R."/>
            <person name="Vidigal T.H.D.A."/>
            <person name="Brescovit A.D."/>
            <person name="Santos A.J."/>
        </authorList>
    </citation>
    <scope>NUCLEOTIDE SEQUENCE</scope>
    <source>
        <tissue evidence="1">Shoot tissue taken approximately 20 cm above the soil surface</tissue>
    </source>
</reference>